<dbReference type="RefSeq" id="WP_069188691.1">
    <property type="nucleotide sequence ID" value="NZ_FLYE01000017.1"/>
</dbReference>
<dbReference type="NCBIfam" id="TIGR04354">
    <property type="entry name" value="amphi-Trp"/>
    <property type="match status" value="1"/>
</dbReference>
<dbReference type="EMBL" id="FLYE01000017">
    <property type="protein sequence ID" value="SCA56591.1"/>
    <property type="molecule type" value="Genomic_DNA"/>
</dbReference>
<sequence>MKSNTRFRHESLQDQKSIVSLLESISSGLAKGKISLEDEKGELIMSPQGLLRFKVSANKDDGQNKLNIRISWQDDPNLSEERNLKISD</sequence>
<reference evidence="2 3" key="1">
    <citation type="submission" date="2016-07" db="EMBL/GenBank/DDBJ databases">
        <authorList>
            <person name="Lefevre C.T."/>
        </authorList>
    </citation>
    <scope>NUCLEOTIDE SEQUENCE [LARGE SCALE GENOMIC DNA]</scope>
    <source>
        <strain evidence="2">PR1</strain>
    </source>
</reference>
<dbReference type="InterPro" id="IPR027598">
    <property type="entry name" value="Amphi-Trp_dom"/>
</dbReference>
<evidence type="ECO:0000313" key="3">
    <source>
        <dbReference type="Proteomes" id="UP000231658"/>
    </source>
</evidence>
<dbReference type="Proteomes" id="UP000231658">
    <property type="component" value="Unassembled WGS sequence"/>
</dbReference>
<dbReference type="Pfam" id="PF20068">
    <property type="entry name" value="Amphi-Trp"/>
    <property type="match status" value="1"/>
</dbReference>
<dbReference type="OrthoDB" id="5422838at2"/>
<evidence type="ECO:0000313" key="2">
    <source>
        <dbReference type="EMBL" id="SCA56591.1"/>
    </source>
</evidence>
<organism evidence="2 3">
    <name type="scientific">Candidatus Terasakiella magnetica</name>
    <dbReference type="NCBI Taxonomy" id="1867952"/>
    <lineage>
        <taxon>Bacteria</taxon>
        <taxon>Pseudomonadati</taxon>
        <taxon>Pseudomonadota</taxon>
        <taxon>Alphaproteobacteria</taxon>
        <taxon>Rhodospirillales</taxon>
        <taxon>Terasakiellaceae</taxon>
        <taxon>Terasakiella</taxon>
    </lineage>
</organism>
<keyword evidence="3" id="KW-1185">Reference proteome</keyword>
<evidence type="ECO:0000259" key="1">
    <source>
        <dbReference type="Pfam" id="PF20068"/>
    </source>
</evidence>
<dbReference type="AlphaFoldDB" id="A0A1C3RH27"/>
<accession>A0A1C3RH27</accession>
<proteinExistence type="predicted"/>
<protein>
    <recommendedName>
        <fullName evidence="1">Amphi-Trp domain-containing protein</fullName>
    </recommendedName>
</protein>
<gene>
    <name evidence="2" type="ORF">MTBPR1_240003</name>
</gene>
<dbReference type="STRING" id="1867952.MTBPR1_240003"/>
<feature type="domain" description="Amphi-Trp" evidence="1">
    <location>
        <begin position="1"/>
        <end position="86"/>
    </location>
</feature>
<name>A0A1C3RH27_9PROT</name>